<evidence type="ECO:0000313" key="2">
    <source>
        <dbReference type="EMBL" id="CCF58131.1"/>
    </source>
</evidence>
<dbReference type="InterPro" id="IPR019783">
    <property type="entry name" value="SDO1/SBDS_N"/>
</dbReference>
<dbReference type="Pfam" id="PF01172">
    <property type="entry name" value="SBDS_N"/>
    <property type="match status" value="1"/>
</dbReference>
<dbReference type="GeneID" id="13882534"/>
<reference evidence="2 3" key="1">
    <citation type="journal article" date="2011" name="Proc. Natl. Acad. Sci. U.S.A.">
        <title>Evolutionary erosion of yeast sex chromosomes by mating-type switching accidents.</title>
        <authorList>
            <person name="Gordon J.L."/>
            <person name="Armisen D."/>
            <person name="Proux-Wera E."/>
            <person name="Oheigeartaigh S.S."/>
            <person name="Byrne K.P."/>
            <person name="Wolfe K.H."/>
        </authorList>
    </citation>
    <scope>NUCLEOTIDE SEQUENCE [LARGE SCALE GENOMIC DNA]</scope>
    <source>
        <strain evidence="3">ATCC 22294 / BCRC 22015 / CBS 2517 / CECT 1963 / NBRC 1671 / NRRL Y-8276</strain>
    </source>
</reference>
<dbReference type="Gene3D" id="3.30.1250.10">
    <property type="entry name" value="Ribosome maturation protein SBDS, N-terminal domain"/>
    <property type="match status" value="1"/>
</dbReference>
<dbReference type="Proteomes" id="UP000005220">
    <property type="component" value="Chromosome 4"/>
</dbReference>
<sequence length="109" mass="12300">MSSAVKYFYKGNDTDLIVFAKSQNEVESYLKEPRPDKLNDVVEVFEVYTTTNGKGAKGELGTASKAQIENEFGKKMRTEDVIDVILKEGQCNGEMNIPRVQRSMQVYPL</sequence>
<dbReference type="InParanoid" id="H2AUT1"/>
<evidence type="ECO:0000259" key="1">
    <source>
        <dbReference type="Pfam" id="PF01172"/>
    </source>
</evidence>
<organism evidence="2 3">
    <name type="scientific">Kazachstania africana (strain ATCC 22294 / BCRC 22015 / CBS 2517 / CECT 1963 / NBRC 1671 / NRRL Y-8276)</name>
    <name type="common">Yeast</name>
    <name type="synonym">Kluyveromyces africanus</name>
    <dbReference type="NCBI Taxonomy" id="1071382"/>
    <lineage>
        <taxon>Eukaryota</taxon>
        <taxon>Fungi</taxon>
        <taxon>Dikarya</taxon>
        <taxon>Ascomycota</taxon>
        <taxon>Saccharomycotina</taxon>
        <taxon>Saccharomycetes</taxon>
        <taxon>Saccharomycetales</taxon>
        <taxon>Saccharomycetaceae</taxon>
        <taxon>Kazachstania</taxon>
    </lineage>
</organism>
<gene>
    <name evidence="2" type="primary">KAFR0D04840</name>
    <name evidence="2" type="ORF">KAFR_0D04840</name>
</gene>
<dbReference type="SUPFAM" id="SSF89895">
    <property type="entry name" value="FYSH domain"/>
    <property type="match status" value="1"/>
</dbReference>
<proteinExistence type="predicted"/>
<dbReference type="EMBL" id="HE650824">
    <property type="protein sequence ID" value="CCF58131.1"/>
    <property type="molecule type" value="Genomic_DNA"/>
</dbReference>
<dbReference type="OrthoDB" id="2567806at2759"/>
<protein>
    <recommendedName>
        <fullName evidence="1">Ribosome maturation protein SDO1/SBDS N-terminal domain-containing protein</fullName>
    </recommendedName>
</protein>
<evidence type="ECO:0000313" key="3">
    <source>
        <dbReference type="Proteomes" id="UP000005220"/>
    </source>
</evidence>
<dbReference type="HOGENOM" id="CLU_137480_1_1_1"/>
<dbReference type="AlphaFoldDB" id="H2AUT1"/>
<name>H2AUT1_KAZAF</name>
<keyword evidence="3" id="KW-1185">Reference proteome</keyword>
<dbReference type="RefSeq" id="XP_003957266.1">
    <property type="nucleotide sequence ID" value="XM_003957217.1"/>
</dbReference>
<feature type="domain" description="Ribosome maturation protein SDO1/SBDS N-terminal" evidence="1">
    <location>
        <begin position="4"/>
        <end position="92"/>
    </location>
</feature>
<dbReference type="KEGG" id="kaf:KAFR_0D04840"/>
<dbReference type="eggNOG" id="ENOG502S9SB">
    <property type="taxonomic scope" value="Eukaryota"/>
</dbReference>
<accession>H2AUT1</accession>
<dbReference type="FunCoup" id="H2AUT1">
    <property type="interactions" value="189"/>
</dbReference>
<dbReference type="STRING" id="1071382.H2AUT1"/>
<dbReference type="InterPro" id="IPR036786">
    <property type="entry name" value="Ribosome_mat_SBDS_N_sf"/>
</dbReference>